<dbReference type="Proteomes" id="UP000259030">
    <property type="component" value="Chromosome"/>
</dbReference>
<dbReference type="SUPFAM" id="SSF52833">
    <property type="entry name" value="Thioredoxin-like"/>
    <property type="match status" value="1"/>
</dbReference>
<feature type="binding site" evidence="2">
    <location>
        <position position="76"/>
    </location>
    <ligand>
        <name>Cu cation</name>
        <dbReference type="ChEBI" id="CHEBI:23378"/>
    </ligand>
</feature>
<keyword evidence="5" id="KW-0732">Signal</keyword>
<dbReference type="STRING" id="317577.GCA_000419625_02004"/>
<dbReference type="PANTHER" id="PTHR12151:SF25">
    <property type="entry name" value="LINALOOL DEHYDRATASE_ISOMERASE DOMAIN-CONTAINING PROTEIN"/>
    <property type="match status" value="1"/>
</dbReference>
<evidence type="ECO:0000256" key="3">
    <source>
        <dbReference type="PIRSR" id="PIRSR603782-2"/>
    </source>
</evidence>
<keyword evidence="2" id="KW-0186">Copper</keyword>
<dbReference type="KEGG" id="dfc:DFI_09545"/>
<comment type="similarity">
    <text evidence="1">Belongs to the SCO1/2 family.</text>
</comment>
<gene>
    <name evidence="6" type="ORF">DFI_09545</name>
</gene>
<feature type="region of interest" description="Disordered" evidence="4">
    <location>
        <begin position="151"/>
        <end position="183"/>
    </location>
</feature>
<keyword evidence="2" id="KW-0479">Metal-binding</keyword>
<name>A0A221SX61_9DEIO</name>
<dbReference type="CDD" id="cd02968">
    <property type="entry name" value="SCO"/>
    <property type="match status" value="1"/>
</dbReference>
<reference evidence="6 7" key="1">
    <citation type="submission" date="2017-05" db="EMBL/GenBank/DDBJ databases">
        <title>The complete genome sequence of Deinococcus ficus isolated from the rhizosphere of the Ficus religiosa L. in Taiwan.</title>
        <authorList>
            <person name="Wu K.-M."/>
            <person name="Liao T.-L."/>
            <person name="Liu Y.-M."/>
            <person name="Young C.-C."/>
            <person name="Tsai S.-F."/>
        </authorList>
    </citation>
    <scope>NUCLEOTIDE SEQUENCE [LARGE SCALE GENOMIC DNA]</scope>
    <source>
        <strain evidence="6 7">CC-FR2-10</strain>
    </source>
</reference>
<dbReference type="Pfam" id="PF02630">
    <property type="entry name" value="SCO1-SenC"/>
    <property type="match status" value="1"/>
</dbReference>
<protein>
    <submittedName>
        <fullName evidence="6">SCO family protein</fullName>
    </submittedName>
</protein>
<feature type="disulfide bond" description="Redox-active" evidence="3">
    <location>
        <begin position="72"/>
        <end position="76"/>
    </location>
</feature>
<evidence type="ECO:0000256" key="2">
    <source>
        <dbReference type="PIRSR" id="PIRSR603782-1"/>
    </source>
</evidence>
<sequence length="228" mass="24527">MKWITGVLLAVAALLAGLLLFRTSAPAELGGEALDDPKVLPALKLVDDRGEPTTLPSADGRVRLVFYGFVRCPDVCPATLTSLKTTYADLPDDLKRRVWVQFITVDPEYDRPNVVRAYLDRFDPAFTGLTGDPETIDEAARQMFVGNVKPQAAPATDHGAHAAPPSGETTADAEAPAEGAAQVASRLHGDQVSILDGQGRFVRVYGNTAVIDGTLQRDMPQLVRQYAN</sequence>
<proteinExistence type="inferred from homology"/>
<dbReference type="PANTHER" id="PTHR12151">
    <property type="entry name" value="ELECTRON TRANSPORT PROTIN SCO1/SENC FAMILY MEMBER"/>
    <property type="match status" value="1"/>
</dbReference>
<evidence type="ECO:0000256" key="5">
    <source>
        <dbReference type="SAM" id="SignalP"/>
    </source>
</evidence>
<feature type="signal peptide" evidence="5">
    <location>
        <begin position="1"/>
        <end position="27"/>
    </location>
</feature>
<keyword evidence="7" id="KW-1185">Reference proteome</keyword>
<dbReference type="GO" id="GO:0046872">
    <property type="term" value="F:metal ion binding"/>
    <property type="evidence" value="ECO:0007669"/>
    <property type="project" value="UniProtKB-KW"/>
</dbReference>
<feature type="chain" id="PRO_5011236862" evidence="5">
    <location>
        <begin position="28"/>
        <end position="228"/>
    </location>
</feature>
<feature type="compositionally biased region" description="Low complexity" evidence="4">
    <location>
        <begin position="152"/>
        <end position="181"/>
    </location>
</feature>
<dbReference type="InterPro" id="IPR003782">
    <property type="entry name" value="SCO1/SenC"/>
</dbReference>
<dbReference type="RefSeq" id="WP_027462938.1">
    <property type="nucleotide sequence ID" value="NZ_CP021081.1"/>
</dbReference>
<accession>A0A221SX61</accession>
<dbReference type="EMBL" id="CP021081">
    <property type="protein sequence ID" value="ASN81218.1"/>
    <property type="molecule type" value="Genomic_DNA"/>
</dbReference>
<evidence type="ECO:0000313" key="7">
    <source>
        <dbReference type="Proteomes" id="UP000259030"/>
    </source>
</evidence>
<keyword evidence="3" id="KW-1015">Disulfide bond</keyword>
<dbReference type="InterPro" id="IPR036249">
    <property type="entry name" value="Thioredoxin-like_sf"/>
</dbReference>
<evidence type="ECO:0000256" key="1">
    <source>
        <dbReference type="ARBA" id="ARBA00010996"/>
    </source>
</evidence>
<evidence type="ECO:0000256" key="4">
    <source>
        <dbReference type="SAM" id="MobiDB-lite"/>
    </source>
</evidence>
<dbReference type="Gene3D" id="3.40.30.10">
    <property type="entry name" value="Glutaredoxin"/>
    <property type="match status" value="1"/>
</dbReference>
<dbReference type="AlphaFoldDB" id="A0A221SX61"/>
<organism evidence="6 7">
    <name type="scientific">Deinococcus ficus</name>
    <dbReference type="NCBI Taxonomy" id="317577"/>
    <lineage>
        <taxon>Bacteria</taxon>
        <taxon>Thermotogati</taxon>
        <taxon>Deinococcota</taxon>
        <taxon>Deinococci</taxon>
        <taxon>Deinococcales</taxon>
        <taxon>Deinococcaceae</taxon>
        <taxon>Deinococcus</taxon>
    </lineage>
</organism>
<feature type="binding site" evidence="2">
    <location>
        <position position="72"/>
    </location>
    <ligand>
        <name>Cu cation</name>
        <dbReference type="ChEBI" id="CHEBI:23378"/>
    </ligand>
</feature>
<evidence type="ECO:0000313" key="6">
    <source>
        <dbReference type="EMBL" id="ASN81218.1"/>
    </source>
</evidence>